<dbReference type="SUPFAM" id="SSF88659">
    <property type="entry name" value="Sigma3 and sigma4 domains of RNA polymerase sigma factors"/>
    <property type="match status" value="1"/>
</dbReference>
<evidence type="ECO:0000256" key="4">
    <source>
        <dbReference type="ARBA" id="ARBA00023125"/>
    </source>
</evidence>
<proteinExistence type="inferred from homology"/>
<sequence length="192" mass="22879">MKLFNSSKVSVTNDDSLLENYRATGDLKFLGELYQRHTEMVYYVCLRYFKESERSKDAVMHIFEELIAKVNKQEIKVFAKWLYVVSKNHCLMTLRSTKNNYEIPVDNFVEFAAFLHQEENYIDKEERLSQLERCIDKLPEKQRISVDLFFINEKSYNEVVDITGYSINDVKSYIQNGKRNLKICMEKNHEQD</sequence>
<evidence type="ECO:0000256" key="1">
    <source>
        <dbReference type="ARBA" id="ARBA00010641"/>
    </source>
</evidence>
<dbReference type="GO" id="GO:0003677">
    <property type="term" value="F:DNA binding"/>
    <property type="evidence" value="ECO:0007669"/>
    <property type="project" value="UniProtKB-KW"/>
</dbReference>
<accession>A0A4U0GT02</accession>
<dbReference type="Proteomes" id="UP000309872">
    <property type="component" value="Unassembled WGS sequence"/>
</dbReference>
<feature type="domain" description="RNA polymerase sigma factor 70 region 4 type 2" evidence="7">
    <location>
        <begin position="130"/>
        <end position="181"/>
    </location>
</feature>
<dbReference type="RefSeq" id="WP_136823091.1">
    <property type="nucleotide sequence ID" value="NZ_BMJX01000011.1"/>
</dbReference>
<dbReference type="InterPro" id="IPR036388">
    <property type="entry name" value="WH-like_DNA-bd_sf"/>
</dbReference>
<dbReference type="Gene3D" id="1.10.10.10">
    <property type="entry name" value="Winged helix-like DNA-binding domain superfamily/Winged helix DNA-binding domain"/>
    <property type="match status" value="1"/>
</dbReference>
<reference evidence="8 9" key="1">
    <citation type="submission" date="2019-04" db="EMBL/GenBank/DDBJ databases">
        <title>Sphingobacterium olei sp. nov., isolated from oil-contaminated soil.</title>
        <authorList>
            <person name="Liu B."/>
        </authorList>
    </citation>
    <scope>NUCLEOTIDE SEQUENCE [LARGE SCALE GENOMIC DNA]</scope>
    <source>
        <strain evidence="8 9">Y3L14</strain>
    </source>
</reference>
<dbReference type="InterPro" id="IPR013325">
    <property type="entry name" value="RNA_pol_sigma_r2"/>
</dbReference>
<dbReference type="EMBL" id="SUKA01000011">
    <property type="protein sequence ID" value="TJY60772.1"/>
    <property type="molecule type" value="Genomic_DNA"/>
</dbReference>
<organism evidence="8 9">
    <name type="scientific">Sphingobacterium alkalisoli</name>
    <dbReference type="NCBI Taxonomy" id="1874115"/>
    <lineage>
        <taxon>Bacteria</taxon>
        <taxon>Pseudomonadati</taxon>
        <taxon>Bacteroidota</taxon>
        <taxon>Sphingobacteriia</taxon>
        <taxon>Sphingobacteriales</taxon>
        <taxon>Sphingobacteriaceae</taxon>
        <taxon>Sphingobacterium</taxon>
    </lineage>
</organism>
<dbReference type="CDD" id="cd06171">
    <property type="entry name" value="Sigma70_r4"/>
    <property type="match status" value="1"/>
</dbReference>
<keyword evidence="5" id="KW-0804">Transcription</keyword>
<keyword evidence="2" id="KW-0805">Transcription regulation</keyword>
<dbReference type="Gene3D" id="1.10.1740.10">
    <property type="match status" value="1"/>
</dbReference>
<protein>
    <submittedName>
        <fullName evidence="8">Sigma-70 family RNA polymerase sigma factor</fullName>
    </submittedName>
</protein>
<dbReference type="InterPro" id="IPR014284">
    <property type="entry name" value="RNA_pol_sigma-70_dom"/>
</dbReference>
<dbReference type="PANTHER" id="PTHR43133:SF8">
    <property type="entry name" value="RNA POLYMERASE SIGMA FACTOR HI_1459-RELATED"/>
    <property type="match status" value="1"/>
</dbReference>
<dbReference type="NCBIfam" id="TIGR02937">
    <property type="entry name" value="sigma70-ECF"/>
    <property type="match status" value="1"/>
</dbReference>
<dbReference type="InterPro" id="IPR013324">
    <property type="entry name" value="RNA_pol_sigma_r3/r4-like"/>
</dbReference>
<dbReference type="Pfam" id="PF08281">
    <property type="entry name" value="Sigma70_r4_2"/>
    <property type="match status" value="1"/>
</dbReference>
<evidence type="ECO:0000256" key="3">
    <source>
        <dbReference type="ARBA" id="ARBA00023082"/>
    </source>
</evidence>
<feature type="domain" description="RNA polymerase sigma-70 region 2" evidence="6">
    <location>
        <begin position="33"/>
        <end position="98"/>
    </location>
</feature>
<evidence type="ECO:0000256" key="2">
    <source>
        <dbReference type="ARBA" id="ARBA00023015"/>
    </source>
</evidence>
<dbReference type="Pfam" id="PF04542">
    <property type="entry name" value="Sigma70_r2"/>
    <property type="match status" value="1"/>
</dbReference>
<keyword evidence="3" id="KW-0731">Sigma factor</keyword>
<evidence type="ECO:0000259" key="6">
    <source>
        <dbReference type="Pfam" id="PF04542"/>
    </source>
</evidence>
<keyword evidence="4" id="KW-0238">DNA-binding</keyword>
<dbReference type="InterPro" id="IPR007627">
    <property type="entry name" value="RNA_pol_sigma70_r2"/>
</dbReference>
<evidence type="ECO:0000313" key="9">
    <source>
        <dbReference type="Proteomes" id="UP000309872"/>
    </source>
</evidence>
<keyword evidence="9" id="KW-1185">Reference proteome</keyword>
<dbReference type="SUPFAM" id="SSF88946">
    <property type="entry name" value="Sigma2 domain of RNA polymerase sigma factors"/>
    <property type="match status" value="1"/>
</dbReference>
<name>A0A4U0GT02_9SPHI</name>
<dbReference type="GO" id="GO:0006352">
    <property type="term" value="P:DNA-templated transcription initiation"/>
    <property type="evidence" value="ECO:0007669"/>
    <property type="project" value="InterPro"/>
</dbReference>
<evidence type="ECO:0000259" key="7">
    <source>
        <dbReference type="Pfam" id="PF08281"/>
    </source>
</evidence>
<dbReference type="AlphaFoldDB" id="A0A4U0GT02"/>
<dbReference type="InterPro" id="IPR013249">
    <property type="entry name" value="RNA_pol_sigma70_r4_t2"/>
</dbReference>
<gene>
    <name evidence="8" type="ORF">FAZ19_22810</name>
</gene>
<dbReference type="PANTHER" id="PTHR43133">
    <property type="entry name" value="RNA POLYMERASE ECF-TYPE SIGMA FACTO"/>
    <property type="match status" value="1"/>
</dbReference>
<dbReference type="GO" id="GO:0016987">
    <property type="term" value="F:sigma factor activity"/>
    <property type="evidence" value="ECO:0007669"/>
    <property type="project" value="UniProtKB-KW"/>
</dbReference>
<evidence type="ECO:0000256" key="5">
    <source>
        <dbReference type="ARBA" id="ARBA00023163"/>
    </source>
</evidence>
<dbReference type="OrthoDB" id="1116873at2"/>
<comment type="caution">
    <text evidence="8">The sequence shown here is derived from an EMBL/GenBank/DDBJ whole genome shotgun (WGS) entry which is preliminary data.</text>
</comment>
<dbReference type="InterPro" id="IPR039425">
    <property type="entry name" value="RNA_pol_sigma-70-like"/>
</dbReference>
<comment type="similarity">
    <text evidence="1">Belongs to the sigma-70 factor family. ECF subfamily.</text>
</comment>
<evidence type="ECO:0000313" key="8">
    <source>
        <dbReference type="EMBL" id="TJY60772.1"/>
    </source>
</evidence>